<protein>
    <submittedName>
        <fullName evidence="2">Uncharacterized protein</fullName>
    </submittedName>
</protein>
<dbReference type="KEGG" id="sphi:TS85_11765"/>
<feature type="region of interest" description="Disordered" evidence="1">
    <location>
        <begin position="1"/>
        <end position="59"/>
    </location>
</feature>
<gene>
    <name evidence="2" type="ORF">TS85_11765</name>
</gene>
<dbReference type="AlphaFoldDB" id="A0A7U4J8P7"/>
<evidence type="ECO:0000256" key="1">
    <source>
        <dbReference type="SAM" id="MobiDB-lite"/>
    </source>
</evidence>
<sequence>MTDTDRDPRPDIQQAVESRKDEAEVAGGGADTSPLEPSGVSDGVGGTAGDVKNQDRDQQ</sequence>
<evidence type="ECO:0000313" key="2">
    <source>
        <dbReference type="EMBL" id="AJP72317.1"/>
    </source>
</evidence>
<dbReference type="RefSeq" id="WP_044332339.1">
    <property type="nucleotide sequence ID" value="NZ_CP010836.1"/>
</dbReference>
<keyword evidence="3" id="KW-1185">Reference proteome</keyword>
<dbReference type="Proteomes" id="UP000032300">
    <property type="component" value="Chromosome"/>
</dbReference>
<organism evidence="2 3">
    <name type="scientific">Sphingomonas hengshuiensis</name>
    <dbReference type="NCBI Taxonomy" id="1609977"/>
    <lineage>
        <taxon>Bacteria</taxon>
        <taxon>Pseudomonadati</taxon>
        <taxon>Pseudomonadota</taxon>
        <taxon>Alphaproteobacteria</taxon>
        <taxon>Sphingomonadales</taxon>
        <taxon>Sphingomonadaceae</taxon>
        <taxon>Sphingomonas</taxon>
    </lineage>
</organism>
<accession>A0A7U4J8P7</accession>
<evidence type="ECO:0000313" key="3">
    <source>
        <dbReference type="Proteomes" id="UP000032300"/>
    </source>
</evidence>
<dbReference type="OrthoDB" id="7573905at2"/>
<feature type="compositionally biased region" description="Basic and acidic residues" evidence="1">
    <location>
        <begin position="1"/>
        <end position="10"/>
    </location>
</feature>
<proteinExistence type="predicted"/>
<reference evidence="2 3" key="2">
    <citation type="submission" date="2015-02" db="EMBL/GenBank/DDBJ databases">
        <title>The complete genome of Sphingomonas hengshuiensis sp. WHSC-8 isolated from soil of Hengshui Lake.</title>
        <authorList>
            <person name="Wei S."/>
            <person name="Guo J."/>
            <person name="Su C."/>
            <person name="Wu R."/>
            <person name="Zhang Z."/>
            <person name="Liang K."/>
            <person name="Li H."/>
            <person name="Wang T."/>
            <person name="Liu H."/>
            <person name="Zhang C."/>
            <person name="Li Z."/>
            <person name="Wang Q."/>
            <person name="Meng J."/>
        </authorList>
    </citation>
    <scope>NUCLEOTIDE SEQUENCE [LARGE SCALE GENOMIC DNA]</scope>
    <source>
        <strain evidence="2 3">WHSC-8</strain>
    </source>
</reference>
<dbReference type="EMBL" id="CP010836">
    <property type="protein sequence ID" value="AJP72317.1"/>
    <property type="molecule type" value="Genomic_DNA"/>
</dbReference>
<reference evidence="2 3" key="1">
    <citation type="journal article" date="2015" name="Int. J. Syst. Evol. Microbiol.">
        <title>Sphingomonas hengshuiensis sp. nov., isolated from lake wetland.</title>
        <authorList>
            <person name="Wei S."/>
            <person name="Wang T."/>
            <person name="Liu H."/>
            <person name="Zhang C."/>
            <person name="Guo J."/>
            <person name="Wang Q."/>
            <person name="Liang K."/>
            <person name="Zhang Z."/>
        </authorList>
    </citation>
    <scope>NUCLEOTIDE SEQUENCE [LARGE SCALE GENOMIC DNA]</scope>
    <source>
        <strain evidence="2 3">WHSC-8</strain>
    </source>
</reference>
<name>A0A7U4J8P7_9SPHN</name>